<dbReference type="Proteomes" id="UP001152795">
    <property type="component" value="Unassembled WGS sequence"/>
</dbReference>
<proteinExistence type="predicted"/>
<accession>A0A6S7J3J1</accession>
<sequence length="122" mass="13849">MKFKKLVEETQKSLESVSRSKHCLEISPSIKQPSTSRACTSTDGSLLSSNRRRNLDFTSLFSSDDDASQSNDDVDDPSKPTIPLHLKQFWKWLNKSCLKLLDEMTHQSFEKGRTRGCHKTTG</sequence>
<protein>
    <submittedName>
        <fullName evidence="2">Uncharacterized protein</fullName>
    </submittedName>
</protein>
<evidence type="ECO:0000313" key="3">
    <source>
        <dbReference type="Proteomes" id="UP001152795"/>
    </source>
</evidence>
<evidence type="ECO:0000313" key="2">
    <source>
        <dbReference type="EMBL" id="CAB4023580.1"/>
    </source>
</evidence>
<evidence type="ECO:0000256" key="1">
    <source>
        <dbReference type="SAM" id="MobiDB-lite"/>
    </source>
</evidence>
<dbReference type="EMBL" id="CACRXK020012570">
    <property type="protein sequence ID" value="CAB4023580.1"/>
    <property type="molecule type" value="Genomic_DNA"/>
</dbReference>
<keyword evidence="3" id="KW-1185">Reference proteome</keyword>
<organism evidence="2 3">
    <name type="scientific">Paramuricea clavata</name>
    <name type="common">Red gorgonian</name>
    <name type="synonym">Violescent sea-whip</name>
    <dbReference type="NCBI Taxonomy" id="317549"/>
    <lineage>
        <taxon>Eukaryota</taxon>
        <taxon>Metazoa</taxon>
        <taxon>Cnidaria</taxon>
        <taxon>Anthozoa</taxon>
        <taxon>Octocorallia</taxon>
        <taxon>Malacalcyonacea</taxon>
        <taxon>Plexauridae</taxon>
        <taxon>Paramuricea</taxon>
    </lineage>
</organism>
<feature type="region of interest" description="Disordered" evidence="1">
    <location>
        <begin position="60"/>
        <end position="80"/>
    </location>
</feature>
<name>A0A6S7J3J1_PARCT</name>
<reference evidence="2" key="1">
    <citation type="submission" date="2020-04" db="EMBL/GenBank/DDBJ databases">
        <authorList>
            <person name="Alioto T."/>
            <person name="Alioto T."/>
            <person name="Gomez Garrido J."/>
        </authorList>
    </citation>
    <scope>NUCLEOTIDE SEQUENCE</scope>
    <source>
        <strain evidence="2">A484AB</strain>
    </source>
</reference>
<dbReference type="AlphaFoldDB" id="A0A6S7J3J1"/>
<comment type="caution">
    <text evidence="2">The sequence shown here is derived from an EMBL/GenBank/DDBJ whole genome shotgun (WGS) entry which is preliminary data.</text>
</comment>
<gene>
    <name evidence="2" type="ORF">PACLA_8A021841</name>
</gene>
<feature type="compositionally biased region" description="Acidic residues" evidence="1">
    <location>
        <begin position="63"/>
        <end position="75"/>
    </location>
</feature>